<evidence type="ECO:0000313" key="1">
    <source>
        <dbReference type="EMBL" id="VDM73588.1"/>
    </source>
</evidence>
<reference evidence="1 2" key="1">
    <citation type="submission" date="2018-11" db="EMBL/GenBank/DDBJ databases">
        <authorList>
            <consortium name="Pathogen Informatics"/>
        </authorList>
    </citation>
    <scope>NUCLEOTIDE SEQUENCE [LARGE SCALE GENOMIC DNA]</scope>
</reference>
<keyword evidence="2" id="KW-1185">Reference proteome</keyword>
<dbReference type="Proteomes" id="UP000270094">
    <property type="component" value="Unassembled WGS sequence"/>
</dbReference>
<accession>A0A3P7L2Z1</accession>
<name>A0A3P7L2Z1_STRVU</name>
<dbReference type="EMBL" id="UYYB01031453">
    <property type="protein sequence ID" value="VDM73588.1"/>
    <property type="molecule type" value="Genomic_DNA"/>
</dbReference>
<evidence type="ECO:0000313" key="2">
    <source>
        <dbReference type="Proteomes" id="UP000270094"/>
    </source>
</evidence>
<gene>
    <name evidence="1" type="ORF">SVUK_LOCUS8586</name>
</gene>
<dbReference type="AlphaFoldDB" id="A0A3P7L2Z1"/>
<dbReference type="OrthoDB" id="5859417at2759"/>
<sequence length="122" mass="14004">MHSKPYPYGEAAYTTVVNHKVPHCIDGYCACSGESSKEFIMMLEQHKTRDQMIAGRCSALRSLTENHLFCFTIDFRWMGRQEQAAAARVCCALGPDLLWESCRVQCFQKEQLHCRPTCLPRK</sequence>
<protein>
    <submittedName>
        <fullName evidence="1">Uncharacterized protein</fullName>
    </submittedName>
</protein>
<organism evidence="1 2">
    <name type="scientific">Strongylus vulgaris</name>
    <name type="common">Blood worm</name>
    <dbReference type="NCBI Taxonomy" id="40348"/>
    <lineage>
        <taxon>Eukaryota</taxon>
        <taxon>Metazoa</taxon>
        <taxon>Ecdysozoa</taxon>
        <taxon>Nematoda</taxon>
        <taxon>Chromadorea</taxon>
        <taxon>Rhabditida</taxon>
        <taxon>Rhabditina</taxon>
        <taxon>Rhabditomorpha</taxon>
        <taxon>Strongyloidea</taxon>
        <taxon>Strongylidae</taxon>
        <taxon>Strongylus</taxon>
    </lineage>
</organism>
<proteinExistence type="predicted"/>